<dbReference type="InterPro" id="IPR013321">
    <property type="entry name" value="Arc_rbn_hlx_hlx"/>
</dbReference>
<keyword evidence="3" id="KW-0614">Plasmid</keyword>
<dbReference type="KEGG" id="nwl:NWFMUON74_72090"/>
<evidence type="ECO:0000313" key="4">
    <source>
        <dbReference type="Proteomes" id="UP000516173"/>
    </source>
</evidence>
<dbReference type="Proteomes" id="UP000516173">
    <property type="component" value="Plasmid pFMUON74"/>
</dbReference>
<gene>
    <name evidence="3" type="ORF">NWFMUON74_72090</name>
</gene>
<evidence type="ECO:0000256" key="1">
    <source>
        <dbReference type="SAM" id="MobiDB-lite"/>
    </source>
</evidence>
<accession>A0A7G1KW78</accession>
<feature type="domain" description="Antitoxin FitA-like ribbon-helix-helix" evidence="2">
    <location>
        <begin position="3"/>
        <end position="40"/>
    </location>
</feature>
<geneLocation type="plasmid" evidence="3 4">
    <name>pFMUON74</name>
</geneLocation>
<dbReference type="AlphaFoldDB" id="A0A7G1KW78"/>
<name>A0A7G1KW78_9NOCA</name>
<dbReference type="Pfam" id="PF22513">
    <property type="entry name" value="FitA-like_RHH"/>
    <property type="match status" value="1"/>
</dbReference>
<sequence>MKNVTIRNLSDEVHRAIRQRAAGNERSIEAEMRAILSDAVQPAERIKLGSLLFAGISEENRLTDDERETYFGRDRTPSEPLEFGR</sequence>
<dbReference type="SUPFAM" id="SSF47598">
    <property type="entry name" value="Ribbon-helix-helix"/>
    <property type="match status" value="1"/>
</dbReference>
<feature type="region of interest" description="Disordered" evidence="1">
    <location>
        <begin position="65"/>
        <end position="85"/>
    </location>
</feature>
<evidence type="ECO:0000313" key="3">
    <source>
        <dbReference type="EMBL" id="BCK59437.1"/>
    </source>
</evidence>
<proteinExistence type="predicted"/>
<dbReference type="InterPro" id="IPR053853">
    <property type="entry name" value="FitA-like_RHH"/>
</dbReference>
<dbReference type="RefSeq" id="WP_187689644.1">
    <property type="nucleotide sequence ID" value="NZ_AP023397.1"/>
</dbReference>
<dbReference type="GO" id="GO:0006355">
    <property type="term" value="P:regulation of DNA-templated transcription"/>
    <property type="evidence" value="ECO:0007669"/>
    <property type="project" value="InterPro"/>
</dbReference>
<evidence type="ECO:0000259" key="2">
    <source>
        <dbReference type="Pfam" id="PF22513"/>
    </source>
</evidence>
<dbReference type="InterPro" id="IPR010985">
    <property type="entry name" value="Ribbon_hlx_hlx"/>
</dbReference>
<dbReference type="Gene3D" id="1.10.1220.10">
    <property type="entry name" value="Met repressor-like"/>
    <property type="match status" value="1"/>
</dbReference>
<dbReference type="GeneID" id="80351575"/>
<reference evidence="3 4" key="1">
    <citation type="submission" date="2020-08" db="EMBL/GenBank/DDBJ databases">
        <title>Genome Sequencing of Nocardia wallacei strain FMUON74 and assembly.</title>
        <authorList>
            <person name="Toyokawa M."/>
            <person name="Uesaka K."/>
        </authorList>
    </citation>
    <scope>NUCLEOTIDE SEQUENCE [LARGE SCALE GENOMIC DNA]</scope>
    <source>
        <strain evidence="3 4">FMUON74</strain>
        <plasmid evidence="3 4">pFMUON74</plasmid>
    </source>
</reference>
<dbReference type="EMBL" id="AP023397">
    <property type="protein sequence ID" value="BCK59437.1"/>
    <property type="molecule type" value="Genomic_DNA"/>
</dbReference>
<protein>
    <submittedName>
        <fullName evidence="3">Putative plasmid stability protein y4jJ</fullName>
    </submittedName>
</protein>
<keyword evidence="4" id="KW-1185">Reference proteome</keyword>
<organism evidence="3 4">
    <name type="scientific">Nocardia wallacei</name>
    <dbReference type="NCBI Taxonomy" id="480035"/>
    <lineage>
        <taxon>Bacteria</taxon>
        <taxon>Bacillati</taxon>
        <taxon>Actinomycetota</taxon>
        <taxon>Actinomycetes</taxon>
        <taxon>Mycobacteriales</taxon>
        <taxon>Nocardiaceae</taxon>
        <taxon>Nocardia</taxon>
    </lineage>
</organism>